<gene>
    <name evidence="2" type="ORF">JO380_002053</name>
</gene>
<reference evidence="2 3" key="1">
    <citation type="submission" date="2023-07" db="EMBL/GenBank/DDBJ databases">
        <title>Sequencing the genomes of 1000 actinobacteria strains.</title>
        <authorList>
            <person name="Klenk H.-P."/>
        </authorList>
    </citation>
    <scope>NUCLEOTIDE SEQUENCE [LARGE SCALE GENOMIC DNA]</scope>
    <source>
        <strain evidence="2 3">DSM 14785</strain>
    </source>
</reference>
<feature type="transmembrane region" description="Helical" evidence="1">
    <location>
        <begin position="26"/>
        <end position="46"/>
    </location>
</feature>
<evidence type="ECO:0000313" key="2">
    <source>
        <dbReference type="EMBL" id="MDQ0425672.1"/>
    </source>
</evidence>
<keyword evidence="3" id="KW-1185">Reference proteome</keyword>
<comment type="caution">
    <text evidence="2">The sequence shown here is derived from an EMBL/GenBank/DDBJ whole genome shotgun (WGS) entry which is preliminary data.</text>
</comment>
<name>A0ABU0GJX9_9CELL</name>
<organism evidence="2 3">
    <name type="scientific">Cellulomonas iranensis</name>
    <dbReference type="NCBI Taxonomy" id="76862"/>
    <lineage>
        <taxon>Bacteria</taxon>
        <taxon>Bacillati</taxon>
        <taxon>Actinomycetota</taxon>
        <taxon>Actinomycetes</taxon>
        <taxon>Micrococcales</taxon>
        <taxon>Cellulomonadaceae</taxon>
        <taxon>Cellulomonas</taxon>
    </lineage>
</organism>
<accession>A0ABU0GJX9</accession>
<proteinExistence type="predicted"/>
<keyword evidence="1" id="KW-0812">Transmembrane</keyword>
<feature type="transmembrane region" description="Helical" evidence="1">
    <location>
        <begin position="58"/>
        <end position="83"/>
    </location>
</feature>
<keyword evidence="1" id="KW-0472">Membrane</keyword>
<dbReference type="RefSeq" id="WP_070320330.1">
    <property type="nucleotide sequence ID" value="NZ_JAUSVM010000001.1"/>
</dbReference>
<sequence length="312" mass="33319">MVITLLLSAFIANSLSYLPLPDPARLLLRIASLPLAITALLIVMTTKRRDNETTRSRWSTWMAVAAAFTAGALAWGTLAPAAWKDADAARFALELDAPTQSLSTVSVSTQTIDLNDKELADRALDDAAAKAEQFVDITGIQADKLVAGAHAAGYEPRSGLIPEWAQASVQSFGGWQLVTVPLSGTDLPELSKVTYFKMGDSAEVVEWAASLTADNTVSVDGWQNGQKFREALFVIEGANQDGASITSVGLNQKKLERCLTANGMPQWIVTTIFSVCTAVCIFTLGVGCIVCISAWAGANSAIIYDCVKRAWT</sequence>
<keyword evidence="1" id="KW-1133">Transmembrane helix</keyword>
<evidence type="ECO:0000313" key="3">
    <source>
        <dbReference type="Proteomes" id="UP001240250"/>
    </source>
</evidence>
<feature type="transmembrane region" description="Helical" evidence="1">
    <location>
        <begin position="267"/>
        <end position="295"/>
    </location>
</feature>
<evidence type="ECO:0000256" key="1">
    <source>
        <dbReference type="SAM" id="Phobius"/>
    </source>
</evidence>
<dbReference type="EMBL" id="JAUSVM010000001">
    <property type="protein sequence ID" value="MDQ0425672.1"/>
    <property type="molecule type" value="Genomic_DNA"/>
</dbReference>
<protein>
    <submittedName>
        <fullName evidence="2">Uncharacterized protein</fullName>
    </submittedName>
</protein>
<dbReference type="Proteomes" id="UP001240250">
    <property type="component" value="Unassembled WGS sequence"/>
</dbReference>